<accession>A0AAW1RG80</accession>
<comment type="caution">
    <text evidence="1">The sequence shown here is derived from an EMBL/GenBank/DDBJ whole genome shotgun (WGS) entry which is preliminary data.</text>
</comment>
<gene>
    <name evidence="1" type="ORF">WJX81_003951</name>
</gene>
<dbReference type="AlphaFoldDB" id="A0AAW1RG80"/>
<protein>
    <submittedName>
        <fullName evidence="1">Uncharacterized protein</fullName>
    </submittedName>
</protein>
<dbReference type="Proteomes" id="UP001445335">
    <property type="component" value="Unassembled WGS sequence"/>
</dbReference>
<evidence type="ECO:0000313" key="1">
    <source>
        <dbReference type="EMBL" id="KAK9832617.1"/>
    </source>
</evidence>
<proteinExistence type="predicted"/>
<keyword evidence="2" id="KW-1185">Reference proteome</keyword>
<evidence type="ECO:0000313" key="2">
    <source>
        <dbReference type="Proteomes" id="UP001445335"/>
    </source>
</evidence>
<name>A0AAW1RG80_9CHLO</name>
<dbReference type="EMBL" id="JALJOU010000040">
    <property type="protein sequence ID" value="KAK9832617.1"/>
    <property type="molecule type" value="Genomic_DNA"/>
</dbReference>
<reference evidence="1 2" key="1">
    <citation type="journal article" date="2024" name="Nat. Commun.">
        <title>Phylogenomics reveals the evolutionary origins of lichenization in chlorophyte algae.</title>
        <authorList>
            <person name="Puginier C."/>
            <person name="Libourel C."/>
            <person name="Otte J."/>
            <person name="Skaloud P."/>
            <person name="Haon M."/>
            <person name="Grisel S."/>
            <person name="Petersen M."/>
            <person name="Berrin J.G."/>
            <person name="Delaux P.M."/>
            <person name="Dal Grande F."/>
            <person name="Keller J."/>
        </authorList>
    </citation>
    <scope>NUCLEOTIDE SEQUENCE [LARGE SCALE GENOMIC DNA]</scope>
    <source>
        <strain evidence="1 2">SAG 245.80</strain>
    </source>
</reference>
<organism evidence="1 2">
    <name type="scientific">Elliptochloris bilobata</name>
    <dbReference type="NCBI Taxonomy" id="381761"/>
    <lineage>
        <taxon>Eukaryota</taxon>
        <taxon>Viridiplantae</taxon>
        <taxon>Chlorophyta</taxon>
        <taxon>core chlorophytes</taxon>
        <taxon>Trebouxiophyceae</taxon>
        <taxon>Trebouxiophyceae incertae sedis</taxon>
        <taxon>Elliptochloris clade</taxon>
        <taxon>Elliptochloris</taxon>
    </lineage>
</organism>
<sequence length="82" mass="7897">MAGAALGAGACMRTGSCGQLRGALPRRPLATLSAPAAAQRANSAGAALGVPPGACHRLDSALQASARGMAQAVAARSVWGDA</sequence>